<accession>A0AAV5GLE6</accession>
<evidence type="ECO:0000313" key="2">
    <source>
        <dbReference type="Proteomes" id="UP001342314"/>
    </source>
</evidence>
<protein>
    <submittedName>
        <fullName evidence="1">Uncharacterized protein</fullName>
    </submittedName>
</protein>
<sequence>MPLLTGLALLNTSLNSATYVNHYTVLQALASQAKLNRWEKFTVFFTRLHRNPPQPTCHLHLYFGHPCLRPMTLRTLAYLAKEYIARTGADGSNVIASKDPWLRALNANPVDCVVTVTFGELGSLYQRTVGRRSCVSVTDIGYSIVSIKKAGTWPGLRMPA</sequence>
<keyword evidence="2" id="KW-1185">Reference proteome</keyword>
<comment type="caution">
    <text evidence="1">The sequence shown here is derived from an EMBL/GenBank/DDBJ whole genome shotgun (WGS) entry which is preliminary data.</text>
</comment>
<reference evidence="1 2" key="1">
    <citation type="submission" date="2021-12" db="EMBL/GenBank/DDBJ databases">
        <title>High titer production of polyol ester of fatty acids by Rhodotorula paludigena BS15 towards product separation-free biomass refinery.</title>
        <authorList>
            <person name="Mano J."/>
            <person name="Ono H."/>
            <person name="Tanaka T."/>
            <person name="Naito K."/>
            <person name="Sushida H."/>
            <person name="Ike M."/>
            <person name="Tokuyasu K."/>
            <person name="Kitaoka M."/>
        </authorList>
    </citation>
    <scope>NUCLEOTIDE SEQUENCE [LARGE SCALE GENOMIC DNA]</scope>
    <source>
        <strain evidence="1 2">BS15</strain>
    </source>
</reference>
<proteinExistence type="predicted"/>
<name>A0AAV5GLE6_9BASI</name>
<dbReference type="EMBL" id="BQKY01000007">
    <property type="protein sequence ID" value="GJN90685.1"/>
    <property type="molecule type" value="Genomic_DNA"/>
</dbReference>
<dbReference type="AlphaFoldDB" id="A0AAV5GLE6"/>
<evidence type="ECO:0000313" key="1">
    <source>
        <dbReference type="EMBL" id="GJN90685.1"/>
    </source>
</evidence>
<gene>
    <name evidence="1" type="ORF">Rhopal_003698-T1</name>
</gene>
<organism evidence="1 2">
    <name type="scientific">Rhodotorula paludigena</name>
    <dbReference type="NCBI Taxonomy" id="86838"/>
    <lineage>
        <taxon>Eukaryota</taxon>
        <taxon>Fungi</taxon>
        <taxon>Dikarya</taxon>
        <taxon>Basidiomycota</taxon>
        <taxon>Pucciniomycotina</taxon>
        <taxon>Microbotryomycetes</taxon>
        <taxon>Sporidiobolales</taxon>
        <taxon>Sporidiobolaceae</taxon>
        <taxon>Rhodotorula</taxon>
    </lineage>
</organism>
<dbReference type="Proteomes" id="UP001342314">
    <property type="component" value="Unassembled WGS sequence"/>
</dbReference>